<evidence type="ECO:0000256" key="1">
    <source>
        <dbReference type="SAM" id="MobiDB-lite"/>
    </source>
</evidence>
<sequence>MGDVINLKRFRKRVERDQAAKVAESNRARHGRTKSERATDAQRDKRANDLLDQHRINGEDA</sequence>
<organism evidence="2 3">
    <name type="scientific">Bradyrhizobium aeschynomenes</name>
    <dbReference type="NCBI Taxonomy" id="2734909"/>
    <lineage>
        <taxon>Bacteria</taxon>
        <taxon>Pseudomonadati</taxon>
        <taxon>Pseudomonadota</taxon>
        <taxon>Alphaproteobacteria</taxon>
        <taxon>Hyphomicrobiales</taxon>
        <taxon>Nitrobacteraceae</taxon>
        <taxon>Bradyrhizobium</taxon>
    </lineage>
</organism>
<accession>A0ABX2CCE6</accession>
<reference evidence="2" key="1">
    <citation type="submission" date="2020-05" db="EMBL/GenBank/DDBJ databases">
        <title>Nod-independent and nitrogen-fixing Bradyrhizobium aeschynomene sp. nov. isolated from nodules of Aeschynomene indica.</title>
        <authorList>
            <person name="Zhang Z."/>
        </authorList>
    </citation>
    <scope>NUCLEOTIDE SEQUENCE</scope>
    <source>
        <strain evidence="2">83012</strain>
    </source>
</reference>
<evidence type="ECO:0000313" key="3">
    <source>
        <dbReference type="Proteomes" id="UP000886476"/>
    </source>
</evidence>
<dbReference type="Pfam" id="PF13770">
    <property type="entry name" value="DUF4169"/>
    <property type="match status" value="1"/>
</dbReference>
<gene>
    <name evidence="2" type="ORF">HL667_12965</name>
</gene>
<protein>
    <submittedName>
        <fullName evidence="2">DUF4169 family protein</fullName>
    </submittedName>
</protein>
<dbReference type="RefSeq" id="WP_172110978.1">
    <property type="nucleotide sequence ID" value="NZ_JABFDM010000001.1"/>
</dbReference>
<dbReference type="InterPro" id="IPR025227">
    <property type="entry name" value="DUF4169"/>
</dbReference>
<feature type="region of interest" description="Disordered" evidence="1">
    <location>
        <begin position="14"/>
        <end position="61"/>
    </location>
</feature>
<keyword evidence="3" id="KW-1185">Reference proteome</keyword>
<comment type="caution">
    <text evidence="2">The sequence shown here is derived from an EMBL/GenBank/DDBJ whole genome shotgun (WGS) entry which is preliminary data.</text>
</comment>
<dbReference type="EMBL" id="JABFDN010000003">
    <property type="protein sequence ID" value="NPU65906.1"/>
    <property type="molecule type" value="Genomic_DNA"/>
</dbReference>
<proteinExistence type="predicted"/>
<dbReference type="Proteomes" id="UP000886476">
    <property type="component" value="Unassembled WGS sequence"/>
</dbReference>
<evidence type="ECO:0000313" key="2">
    <source>
        <dbReference type="EMBL" id="NPU65906.1"/>
    </source>
</evidence>
<name>A0ABX2CCE6_9BRAD</name>